<dbReference type="KEGG" id="this:HZT40_00980"/>
<organism evidence="1 2">
    <name type="scientific">Candidatus Thiothrix singaporensis</name>
    <dbReference type="NCBI Taxonomy" id="2799669"/>
    <lineage>
        <taxon>Bacteria</taxon>
        <taxon>Pseudomonadati</taxon>
        <taxon>Pseudomonadota</taxon>
        <taxon>Gammaproteobacteria</taxon>
        <taxon>Thiotrichales</taxon>
        <taxon>Thiotrichaceae</taxon>
        <taxon>Thiothrix</taxon>
    </lineage>
</organism>
<sequence length="46" mass="4988">MLQRNGLLADPQTGAASLTFAGVAPGNYRVAVLHRNHLGSARSRWR</sequence>
<reference evidence="1" key="1">
    <citation type="submission" date="2020-06" db="EMBL/GenBank/DDBJ databases">
        <title>Analysis procedures for assessing recovery of high quality, complete, closed genomes from Nanopore long read metagenome sequencing.</title>
        <authorList>
            <person name="Bessarab I."/>
            <person name="Arumugam K."/>
            <person name="Haryono M."/>
            <person name="Liu X."/>
            <person name="Roy S."/>
            <person name="Zuniga-Montanez R.E."/>
            <person name="Qiu G."/>
            <person name="Drautz-Moses D.I."/>
            <person name="Law Y.Y."/>
            <person name="Wuertz S."/>
            <person name="Lauro F.M."/>
            <person name="Huson D.H."/>
            <person name="Williams R.B."/>
        </authorList>
    </citation>
    <scope>NUCLEOTIDE SEQUENCE [LARGE SCALE GENOMIC DNA]</scope>
    <source>
        <strain evidence="1">SSD2</strain>
    </source>
</reference>
<dbReference type="AlphaFoldDB" id="A0A7L6AMS9"/>
<evidence type="ECO:0000313" key="1">
    <source>
        <dbReference type="EMBL" id="QLQ30421.1"/>
    </source>
</evidence>
<protein>
    <submittedName>
        <fullName evidence="1">Uncharacterized protein</fullName>
    </submittedName>
</protein>
<evidence type="ECO:0000313" key="2">
    <source>
        <dbReference type="Proteomes" id="UP000510621"/>
    </source>
</evidence>
<dbReference type="EMBL" id="CP059265">
    <property type="protein sequence ID" value="QLQ30421.1"/>
    <property type="molecule type" value="Genomic_DNA"/>
</dbReference>
<proteinExistence type="predicted"/>
<keyword evidence="2" id="KW-1185">Reference proteome</keyword>
<accession>A0A7L6AMS9</accession>
<dbReference type="Proteomes" id="UP000510621">
    <property type="component" value="Chromosome"/>
</dbReference>
<name>A0A7L6AMS9_9GAMM</name>
<gene>
    <name evidence="1" type="ORF">HZT40_00980</name>
</gene>